<sequence length="48" mass="5647">MTWFNSHSTLVLYCINVRIMYEFGSVDRQGNPINPLLGQNIQLNYLSW</sequence>
<evidence type="ECO:0000313" key="1">
    <source>
        <dbReference type="EMBL" id="CAG8602284.1"/>
    </source>
</evidence>
<evidence type="ECO:0000313" key="2">
    <source>
        <dbReference type="Proteomes" id="UP000789860"/>
    </source>
</evidence>
<dbReference type="EMBL" id="CAJVPM010014641">
    <property type="protein sequence ID" value="CAG8602284.1"/>
    <property type="molecule type" value="Genomic_DNA"/>
</dbReference>
<reference evidence="1" key="1">
    <citation type="submission" date="2021-06" db="EMBL/GenBank/DDBJ databases">
        <authorList>
            <person name="Kallberg Y."/>
            <person name="Tangrot J."/>
            <person name="Rosling A."/>
        </authorList>
    </citation>
    <scope>NUCLEOTIDE SEQUENCE</scope>
    <source>
        <strain evidence="1">AU212A</strain>
    </source>
</reference>
<feature type="non-terminal residue" evidence="1">
    <location>
        <position position="48"/>
    </location>
</feature>
<gene>
    <name evidence="1" type="ORF">SCALOS_LOCUS6967</name>
</gene>
<dbReference type="Proteomes" id="UP000789860">
    <property type="component" value="Unassembled WGS sequence"/>
</dbReference>
<protein>
    <submittedName>
        <fullName evidence="1">895_t:CDS:1</fullName>
    </submittedName>
</protein>
<accession>A0ACA9MMT3</accession>
<proteinExistence type="predicted"/>
<keyword evidence="2" id="KW-1185">Reference proteome</keyword>
<comment type="caution">
    <text evidence="1">The sequence shown here is derived from an EMBL/GenBank/DDBJ whole genome shotgun (WGS) entry which is preliminary data.</text>
</comment>
<organism evidence="1 2">
    <name type="scientific">Scutellospora calospora</name>
    <dbReference type="NCBI Taxonomy" id="85575"/>
    <lineage>
        <taxon>Eukaryota</taxon>
        <taxon>Fungi</taxon>
        <taxon>Fungi incertae sedis</taxon>
        <taxon>Mucoromycota</taxon>
        <taxon>Glomeromycotina</taxon>
        <taxon>Glomeromycetes</taxon>
        <taxon>Diversisporales</taxon>
        <taxon>Gigasporaceae</taxon>
        <taxon>Scutellospora</taxon>
    </lineage>
</organism>
<name>A0ACA9MMT3_9GLOM</name>